<dbReference type="SUPFAM" id="SSF103481">
    <property type="entry name" value="Multidrug resistance efflux transporter EmrE"/>
    <property type="match status" value="1"/>
</dbReference>
<keyword evidence="2 6" id="KW-0812">Transmembrane</keyword>
<feature type="transmembrane region" description="Helical" evidence="6">
    <location>
        <begin position="303"/>
        <end position="321"/>
    </location>
</feature>
<feature type="transmembrane region" description="Helical" evidence="6">
    <location>
        <begin position="237"/>
        <end position="258"/>
    </location>
</feature>
<dbReference type="InterPro" id="IPR008521">
    <property type="entry name" value="Mg_trans_NIPA"/>
</dbReference>
<feature type="compositionally biased region" description="Polar residues" evidence="5">
    <location>
        <begin position="630"/>
        <end position="642"/>
    </location>
</feature>
<sequence>MSSDAHLVNTTNSTTICGAAEEEDTPAFLLILGILLGLSASIGINLGNNMQSLGMAIQARTGQAKKNKTFWIGTTMFAVASIVNFAAFGFAPASTLAPLESVQFVTNLLFARFVRHKTVTPKMVIGSSLIVGGTVVAIVVAPSGVAKFCIHDLTEFWVAPGWIWYLVIVATLAAALLITHEIYQKALLTGKKLRGYRLVLPVTYAVSSALAGSQCVVQAKTMSELFELIVTGDWSTIAHWFFWFNLVLLMIFLVTWLYRMNMALKKYDPMFIIPLLQSNYILFSTVTGGIYFQEFALMSDSDFPWFFSGIAIMFFGLGLLAPTSGSDDELEESSKAGEQNKNDWESSNVKEESSHTDQRCTYSENVPTMKEAEGQEPVSCSPQYSSSQGAREMDVAEAEDFFSDVLGPGPLTSPRDQGVLQSTADLALSMGLHTPVKNDRGGGGTEDPDTLTGDNVQVTVGPLVLPSAEQPGSSQSAPWPRMSGESPLRCNCAALQSFTRAESDIPVMSRTIGVVSSEPRAASEWPLVSRDNSARERVSGTHRPSAATSTGSASRVSSAPRLSSFQRPSVGRQSQRMRQTSNAMPEPAVFGFLDLFGGQQTFVHTVREGSLTRERTGSSNPNLGRMYSTAPATGSHVSGTRPSLSPCGIALKPEAIELAKRMDNI</sequence>
<dbReference type="PANTHER" id="PTHR12570">
    <property type="match status" value="1"/>
</dbReference>
<feature type="compositionally biased region" description="Polar residues" evidence="5">
    <location>
        <begin position="378"/>
        <end position="389"/>
    </location>
</feature>
<feature type="region of interest" description="Disordered" evidence="5">
    <location>
        <begin position="466"/>
        <end position="485"/>
    </location>
</feature>
<dbReference type="PANTHER" id="PTHR12570:SF9">
    <property type="entry name" value="MAGNESIUM TRANSPORTER NIPA8-RELATED"/>
    <property type="match status" value="1"/>
</dbReference>
<feature type="region of interest" description="Disordered" evidence="5">
    <location>
        <begin position="433"/>
        <end position="455"/>
    </location>
</feature>
<dbReference type="Proteomes" id="UP001515480">
    <property type="component" value="Unassembled WGS sequence"/>
</dbReference>
<dbReference type="InterPro" id="IPR037185">
    <property type="entry name" value="EmrE-like"/>
</dbReference>
<evidence type="ECO:0008006" key="9">
    <source>
        <dbReference type="Google" id="ProtNLM"/>
    </source>
</evidence>
<evidence type="ECO:0000313" key="7">
    <source>
        <dbReference type="EMBL" id="KAL1528142.1"/>
    </source>
</evidence>
<evidence type="ECO:0000256" key="1">
    <source>
        <dbReference type="ARBA" id="ARBA00004141"/>
    </source>
</evidence>
<feature type="transmembrane region" description="Helical" evidence="6">
    <location>
        <begin position="270"/>
        <end position="291"/>
    </location>
</feature>
<feature type="transmembrane region" description="Helical" evidence="6">
    <location>
        <begin position="123"/>
        <end position="142"/>
    </location>
</feature>
<dbReference type="GO" id="GO:0015095">
    <property type="term" value="F:magnesium ion transmembrane transporter activity"/>
    <property type="evidence" value="ECO:0007669"/>
    <property type="project" value="InterPro"/>
</dbReference>
<evidence type="ECO:0000256" key="3">
    <source>
        <dbReference type="ARBA" id="ARBA00022989"/>
    </source>
</evidence>
<feature type="transmembrane region" description="Helical" evidence="6">
    <location>
        <begin position="96"/>
        <end position="114"/>
    </location>
</feature>
<organism evidence="7 8">
    <name type="scientific">Prymnesium parvum</name>
    <name type="common">Toxic golden alga</name>
    <dbReference type="NCBI Taxonomy" id="97485"/>
    <lineage>
        <taxon>Eukaryota</taxon>
        <taxon>Haptista</taxon>
        <taxon>Haptophyta</taxon>
        <taxon>Prymnesiophyceae</taxon>
        <taxon>Prymnesiales</taxon>
        <taxon>Prymnesiaceae</taxon>
        <taxon>Prymnesium</taxon>
    </lineage>
</organism>
<protein>
    <recommendedName>
        <fullName evidence="9">Magnesium transporter</fullName>
    </recommendedName>
</protein>
<feature type="compositionally biased region" description="Basic and acidic residues" evidence="5">
    <location>
        <begin position="332"/>
        <end position="358"/>
    </location>
</feature>
<keyword evidence="4 6" id="KW-0472">Membrane</keyword>
<feature type="transmembrane region" description="Helical" evidence="6">
    <location>
        <begin position="28"/>
        <end position="48"/>
    </location>
</feature>
<evidence type="ECO:0000256" key="2">
    <source>
        <dbReference type="ARBA" id="ARBA00022692"/>
    </source>
</evidence>
<dbReference type="Pfam" id="PF05653">
    <property type="entry name" value="Mg_trans_NIPA"/>
    <property type="match status" value="1"/>
</dbReference>
<gene>
    <name evidence="7" type="ORF">AB1Y20_009504</name>
</gene>
<feature type="region of interest" description="Disordered" evidence="5">
    <location>
        <begin position="519"/>
        <end position="584"/>
    </location>
</feature>
<comment type="caution">
    <text evidence="7">The sequence shown here is derived from an EMBL/GenBank/DDBJ whole genome shotgun (WGS) entry which is preliminary data.</text>
</comment>
<keyword evidence="8" id="KW-1185">Reference proteome</keyword>
<evidence type="ECO:0000256" key="5">
    <source>
        <dbReference type="SAM" id="MobiDB-lite"/>
    </source>
</evidence>
<feature type="region of interest" description="Disordered" evidence="5">
    <location>
        <begin position="610"/>
        <end position="642"/>
    </location>
</feature>
<comment type="subcellular location">
    <subcellularLocation>
        <location evidence="1">Membrane</location>
        <topology evidence="1">Multi-pass membrane protein</topology>
    </subcellularLocation>
</comment>
<feature type="transmembrane region" description="Helical" evidence="6">
    <location>
        <begin position="69"/>
        <end position="90"/>
    </location>
</feature>
<feature type="region of interest" description="Disordered" evidence="5">
    <location>
        <begin position="328"/>
        <end position="393"/>
    </location>
</feature>
<evidence type="ECO:0000256" key="4">
    <source>
        <dbReference type="ARBA" id="ARBA00023136"/>
    </source>
</evidence>
<keyword evidence="3 6" id="KW-1133">Transmembrane helix</keyword>
<accession>A0AB34K438</accession>
<dbReference type="EMBL" id="JBGBPQ010000002">
    <property type="protein sequence ID" value="KAL1528142.1"/>
    <property type="molecule type" value="Genomic_DNA"/>
</dbReference>
<dbReference type="GO" id="GO:0016020">
    <property type="term" value="C:membrane"/>
    <property type="evidence" value="ECO:0007669"/>
    <property type="project" value="UniProtKB-SubCell"/>
</dbReference>
<evidence type="ECO:0000313" key="8">
    <source>
        <dbReference type="Proteomes" id="UP001515480"/>
    </source>
</evidence>
<feature type="compositionally biased region" description="Polar residues" evidence="5">
    <location>
        <begin position="546"/>
        <end position="583"/>
    </location>
</feature>
<reference evidence="7 8" key="1">
    <citation type="journal article" date="2024" name="Science">
        <title>Giant polyketide synthase enzymes in the biosynthesis of giant marine polyether toxins.</title>
        <authorList>
            <person name="Fallon T.R."/>
            <person name="Shende V.V."/>
            <person name="Wierzbicki I.H."/>
            <person name="Pendleton A.L."/>
            <person name="Watervoot N.F."/>
            <person name="Auber R.P."/>
            <person name="Gonzalez D.J."/>
            <person name="Wisecaver J.H."/>
            <person name="Moore B.S."/>
        </authorList>
    </citation>
    <scope>NUCLEOTIDE SEQUENCE [LARGE SCALE GENOMIC DNA]</scope>
    <source>
        <strain evidence="7 8">12B1</strain>
    </source>
</reference>
<feature type="transmembrane region" description="Helical" evidence="6">
    <location>
        <begin position="162"/>
        <end position="183"/>
    </location>
</feature>
<proteinExistence type="predicted"/>
<name>A0AB34K438_PRYPA</name>
<feature type="transmembrane region" description="Helical" evidence="6">
    <location>
        <begin position="195"/>
        <end position="217"/>
    </location>
</feature>
<evidence type="ECO:0000256" key="6">
    <source>
        <dbReference type="SAM" id="Phobius"/>
    </source>
</evidence>
<dbReference type="AlphaFoldDB" id="A0AB34K438"/>